<protein>
    <recommendedName>
        <fullName evidence="3">diguanylate cyclase</fullName>
        <ecNumber evidence="3">2.7.7.65</ecNumber>
    </recommendedName>
</protein>
<dbReference type="InterPro" id="IPR043128">
    <property type="entry name" value="Rev_trsase/Diguanyl_cyclase"/>
</dbReference>
<name>A0A9X1W6N8_9GAMM</name>
<dbReference type="InterPro" id="IPR029787">
    <property type="entry name" value="Nucleotide_cyclase"/>
</dbReference>
<dbReference type="EC" id="2.7.7.65" evidence="3"/>
<dbReference type="Pfam" id="PF00990">
    <property type="entry name" value="GGDEF"/>
    <property type="match status" value="1"/>
</dbReference>
<evidence type="ECO:0000256" key="2">
    <source>
        <dbReference type="ARBA" id="ARBA00004533"/>
    </source>
</evidence>
<evidence type="ECO:0000256" key="1">
    <source>
        <dbReference type="ARBA" id="ARBA00001946"/>
    </source>
</evidence>
<dbReference type="GO" id="GO:0005886">
    <property type="term" value="C:plasma membrane"/>
    <property type="evidence" value="ECO:0007669"/>
    <property type="project" value="UniProtKB-SubCell"/>
</dbReference>
<dbReference type="SMART" id="SM00267">
    <property type="entry name" value="GGDEF"/>
    <property type="match status" value="1"/>
</dbReference>
<evidence type="ECO:0000256" key="4">
    <source>
        <dbReference type="ARBA" id="ARBA00034247"/>
    </source>
</evidence>
<feature type="domain" description="GGDEF" evidence="5">
    <location>
        <begin position="177"/>
        <end position="308"/>
    </location>
</feature>
<evidence type="ECO:0000256" key="3">
    <source>
        <dbReference type="ARBA" id="ARBA00012528"/>
    </source>
</evidence>
<comment type="caution">
    <text evidence="6">The sequence shown here is derived from an EMBL/GenBank/DDBJ whole genome shotgun (WGS) entry which is preliminary data.</text>
</comment>
<dbReference type="FunFam" id="3.30.70.270:FF:000001">
    <property type="entry name" value="Diguanylate cyclase domain protein"/>
    <property type="match status" value="1"/>
</dbReference>
<evidence type="ECO:0000313" key="6">
    <source>
        <dbReference type="EMBL" id="MCJ0972338.1"/>
    </source>
</evidence>
<dbReference type="PANTHER" id="PTHR45138">
    <property type="entry name" value="REGULATORY COMPONENTS OF SENSORY TRANSDUCTION SYSTEM"/>
    <property type="match status" value="1"/>
</dbReference>
<dbReference type="GO" id="GO:1902201">
    <property type="term" value="P:negative regulation of bacterial-type flagellum-dependent cell motility"/>
    <property type="evidence" value="ECO:0007669"/>
    <property type="project" value="TreeGrafter"/>
</dbReference>
<dbReference type="InterPro" id="IPR000160">
    <property type="entry name" value="GGDEF_dom"/>
</dbReference>
<organism evidence="6 7">
    <name type="scientific">Stutzerimonas marianensis</name>
    <dbReference type="NCBI Taxonomy" id="2929513"/>
    <lineage>
        <taxon>Bacteria</taxon>
        <taxon>Pseudomonadati</taxon>
        <taxon>Pseudomonadota</taxon>
        <taxon>Gammaproteobacteria</taxon>
        <taxon>Pseudomonadales</taxon>
        <taxon>Pseudomonadaceae</taxon>
        <taxon>Stutzerimonas</taxon>
    </lineage>
</organism>
<accession>A0A9X1W6N8</accession>
<dbReference type="CDD" id="cd01949">
    <property type="entry name" value="GGDEF"/>
    <property type="match status" value="1"/>
</dbReference>
<comment type="cofactor">
    <cofactor evidence="1">
        <name>Mg(2+)</name>
        <dbReference type="ChEBI" id="CHEBI:18420"/>
    </cofactor>
</comment>
<dbReference type="InterPro" id="IPR050469">
    <property type="entry name" value="Diguanylate_Cyclase"/>
</dbReference>
<dbReference type="RefSeq" id="WP_243604540.1">
    <property type="nucleotide sequence ID" value="NZ_JALGRD010000002.1"/>
</dbReference>
<keyword evidence="7" id="KW-1185">Reference proteome</keyword>
<reference evidence="6" key="1">
    <citation type="submission" date="2022-03" db="EMBL/GenBank/DDBJ databases">
        <title>Pseudomonas marianensis sp. nov., a marine bacterium isolated from deep-sea sediments of the Mariana Trench.</title>
        <authorList>
            <person name="Wei Y."/>
        </authorList>
    </citation>
    <scope>NUCLEOTIDE SEQUENCE</scope>
    <source>
        <strain evidence="6">PS1</strain>
    </source>
</reference>
<sequence>MLPLKQNNVTVDIGAARSEPSFRPSTSPAGRPYELADLVRALTGRLQMSLEVDRLLGFFFEEVGRLMTVDGLVYRHAATEVELLLGQSSEARMGFRLSIQGDELGELLICSGEPVSELLATQLAAALDCLIFPLRNALLYRQAVRASLRDPLTGTGNRLALEQSLSRETELARRHAQDLSVVMLDMDHFKTLNDQHGHHAGDAALRAISLLMKEQLRNVDMVFRFGGEEFALVLSNTSATAAAVVAERIRAAIEQLPFLVGERQVKLSASLGCATYLTGEPLDTLLQRADQALYQAKRSGRNQVASAD</sequence>
<dbReference type="PROSITE" id="PS50887">
    <property type="entry name" value="GGDEF"/>
    <property type="match status" value="1"/>
</dbReference>
<dbReference type="Proteomes" id="UP001139682">
    <property type="component" value="Unassembled WGS sequence"/>
</dbReference>
<comment type="catalytic activity">
    <reaction evidence="4">
        <text>2 GTP = 3',3'-c-di-GMP + 2 diphosphate</text>
        <dbReference type="Rhea" id="RHEA:24898"/>
        <dbReference type="ChEBI" id="CHEBI:33019"/>
        <dbReference type="ChEBI" id="CHEBI:37565"/>
        <dbReference type="ChEBI" id="CHEBI:58805"/>
        <dbReference type="EC" id="2.7.7.65"/>
    </reaction>
</comment>
<dbReference type="Gene3D" id="3.30.70.270">
    <property type="match status" value="1"/>
</dbReference>
<proteinExistence type="predicted"/>
<dbReference type="GO" id="GO:0043709">
    <property type="term" value="P:cell adhesion involved in single-species biofilm formation"/>
    <property type="evidence" value="ECO:0007669"/>
    <property type="project" value="TreeGrafter"/>
</dbReference>
<dbReference type="EMBL" id="JALGRD010000002">
    <property type="protein sequence ID" value="MCJ0972338.1"/>
    <property type="molecule type" value="Genomic_DNA"/>
</dbReference>
<gene>
    <name evidence="6" type="ORF">MST27_03000</name>
</gene>
<dbReference type="AlphaFoldDB" id="A0A9X1W6N8"/>
<comment type="subcellular location">
    <subcellularLocation>
        <location evidence="2">Cell inner membrane</location>
    </subcellularLocation>
</comment>
<dbReference type="GO" id="GO:0052621">
    <property type="term" value="F:diguanylate cyclase activity"/>
    <property type="evidence" value="ECO:0007669"/>
    <property type="project" value="UniProtKB-EC"/>
</dbReference>
<evidence type="ECO:0000313" key="7">
    <source>
        <dbReference type="Proteomes" id="UP001139682"/>
    </source>
</evidence>
<dbReference type="NCBIfam" id="TIGR00254">
    <property type="entry name" value="GGDEF"/>
    <property type="match status" value="1"/>
</dbReference>
<dbReference type="PANTHER" id="PTHR45138:SF9">
    <property type="entry name" value="DIGUANYLATE CYCLASE DGCM-RELATED"/>
    <property type="match status" value="1"/>
</dbReference>
<dbReference type="SUPFAM" id="SSF55073">
    <property type="entry name" value="Nucleotide cyclase"/>
    <property type="match status" value="1"/>
</dbReference>
<evidence type="ECO:0000259" key="5">
    <source>
        <dbReference type="PROSITE" id="PS50887"/>
    </source>
</evidence>